<dbReference type="EMBL" id="JAMFTS010000001">
    <property type="protein sequence ID" value="KAJ4811117.1"/>
    <property type="molecule type" value="Genomic_DNA"/>
</dbReference>
<keyword evidence="2" id="KW-0539">Nucleus</keyword>
<dbReference type="AlphaFoldDB" id="A0AAV8H0X5"/>
<accession>A0AAV8H0X5</accession>
<comment type="caution">
    <text evidence="4">The sequence shown here is derived from an EMBL/GenBank/DDBJ whole genome shotgun (WGS) entry which is preliminary data.</text>
</comment>
<sequence>MVIATVKNRALSYKGRKIKVPTTSTVNFIQEDFEYNSDEPESGEVGCEIALFEGQICNVPYDLFDLPDLKEILSLEVWNSCLTEDERLSLAAHLPDMEQHEFSPTVKQLLSGESICFGNPLDIFFYRLKGGFYSPQVSQMREFLLFLQRRSYYHSLKLYQDCMIEKFADMARMWSDIKPTASIEERVEIWSNKQRPKPVVLVDLNASPVEEEPSPPPLVNNIKSVNEMVNPLDVVSSSDAFEVNARKKAKGLLKVSQKEVKVNLLEKRILLRSPKGVLKIKSKGNSISPIAPDSCGKITVDFLGPYSHTSRSWDPYDSWHPSIESGAYSFRSSVEVISSNSRASQIGENVYEKNLLENFGRSENSLYENNQGLTEAANLSLAKLPESKLKFPITYKRKKAQRKLELVHPVVANHTENIEAKP</sequence>
<evidence type="ECO:0000256" key="1">
    <source>
        <dbReference type="ARBA" id="ARBA00004123"/>
    </source>
</evidence>
<reference evidence="4" key="1">
    <citation type="submission" date="2022-08" db="EMBL/GenBank/DDBJ databases">
        <authorList>
            <person name="Marques A."/>
        </authorList>
    </citation>
    <scope>NUCLEOTIDE SEQUENCE</scope>
    <source>
        <strain evidence="4">RhyPub2mFocal</strain>
        <tissue evidence="4">Leaves</tissue>
    </source>
</reference>
<dbReference type="Proteomes" id="UP001140206">
    <property type="component" value="Chromosome 1"/>
</dbReference>
<dbReference type="InterPro" id="IPR024867">
    <property type="entry name" value="NFRKB"/>
</dbReference>
<name>A0AAV8H0X5_9POAL</name>
<dbReference type="PROSITE" id="PS51916">
    <property type="entry name" value="DEUBAD"/>
    <property type="match status" value="1"/>
</dbReference>
<dbReference type="PANTHER" id="PTHR13052:SF3">
    <property type="entry name" value="NUCLEAR FACTOR RELATED TO KAPPA-B-BINDING PROTEIN"/>
    <property type="match status" value="1"/>
</dbReference>
<evidence type="ECO:0000313" key="5">
    <source>
        <dbReference type="Proteomes" id="UP001140206"/>
    </source>
</evidence>
<evidence type="ECO:0000313" key="4">
    <source>
        <dbReference type="EMBL" id="KAJ4811117.1"/>
    </source>
</evidence>
<keyword evidence="5" id="KW-1185">Reference proteome</keyword>
<dbReference type="PANTHER" id="PTHR13052">
    <property type="entry name" value="NFRKB-RELATED"/>
    <property type="match status" value="1"/>
</dbReference>
<feature type="domain" description="DEUBAD" evidence="3">
    <location>
        <begin position="60"/>
        <end position="173"/>
    </location>
</feature>
<evidence type="ECO:0000259" key="3">
    <source>
        <dbReference type="PROSITE" id="PS51916"/>
    </source>
</evidence>
<evidence type="ECO:0000256" key="2">
    <source>
        <dbReference type="ARBA" id="ARBA00023242"/>
    </source>
</evidence>
<dbReference type="CDD" id="cd21865">
    <property type="entry name" value="DEUBAD_NFRKB"/>
    <property type="match status" value="1"/>
</dbReference>
<proteinExistence type="predicted"/>
<organism evidence="4 5">
    <name type="scientific">Rhynchospora pubera</name>
    <dbReference type="NCBI Taxonomy" id="906938"/>
    <lineage>
        <taxon>Eukaryota</taxon>
        <taxon>Viridiplantae</taxon>
        <taxon>Streptophyta</taxon>
        <taxon>Embryophyta</taxon>
        <taxon>Tracheophyta</taxon>
        <taxon>Spermatophyta</taxon>
        <taxon>Magnoliopsida</taxon>
        <taxon>Liliopsida</taxon>
        <taxon>Poales</taxon>
        <taxon>Cyperaceae</taxon>
        <taxon>Cyperoideae</taxon>
        <taxon>Rhynchosporeae</taxon>
        <taxon>Rhynchospora</taxon>
    </lineage>
</organism>
<dbReference type="InterPro" id="IPR044867">
    <property type="entry name" value="DEUBAD_dom"/>
</dbReference>
<protein>
    <submittedName>
        <fullName evidence="4">Nuclear factor kappa-B-binding-like protein</fullName>
    </submittedName>
</protein>
<gene>
    <name evidence="4" type="ORF">LUZ62_023683</name>
</gene>
<comment type="subcellular location">
    <subcellularLocation>
        <location evidence="1">Nucleus</location>
    </subcellularLocation>
</comment>
<dbReference type="GO" id="GO:0031011">
    <property type="term" value="C:Ino80 complex"/>
    <property type="evidence" value="ECO:0007669"/>
    <property type="project" value="InterPro"/>
</dbReference>